<dbReference type="SUPFAM" id="SSF54001">
    <property type="entry name" value="Cysteine proteinases"/>
    <property type="match status" value="1"/>
</dbReference>
<evidence type="ECO:0000259" key="5">
    <source>
        <dbReference type="SMART" id="SM00460"/>
    </source>
</evidence>
<feature type="compositionally biased region" description="Basic and acidic residues" evidence="4">
    <location>
        <begin position="308"/>
        <end position="323"/>
    </location>
</feature>
<evidence type="ECO:0000256" key="1">
    <source>
        <dbReference type="ARBA" id="ARBA00009390"/>
    </source>
</evidence>
<dbReference type="PANTHER" id="PTHR12143">
    <property type="entry name" value="PEPTIDE N-GLYCANASE PNGASE -RELATED"/>
    <property type="match status" value="1"/>
</dbReference>
<dbReference type="GeneID" id="63785191"/>
<dbReference type="GO" id="GO:0006516">
    <property type="term" value="P:glycoprotein catabolic process"/>
    <property type="evidence" value="ECO:0007669"/>
    <property type="project" value="TreeGrafter"/>
</dbReference>
<evidence type="ECO:0000256" key="2">
    <source>
        <dbReference type="ARBA" id="ARBA00022723"/>
    </source>
</evidence>
<dbReference type="GO" id="GO:0005634">
    <property type="term" value="C:nucleus"/>
    <property type="evidence" value="ECO:0007669"/>
    <property type="project" value="TreeGrafter"/>
</dbReference>
<dbReference type="Proteomes" id="UP000193685">
    <property type="component" value="Unassembled WGS sequence"/>
</dbReference>
<keyword evidence="7" id="KW-1185">Reference proteome</keyword>
<dbReference type="Pfam" id="PF01841">
    <property type="entry name" value="Transglut_core"/>
    <property type="match status" value="1"/>
</dbReference>
<feature type="region of interest" description="Disordered" evidence="4">
    <location>
        <begin position="298"/>
        <end position="340"/>
    </location>
</feature>
<dbReference type="GO" id="GO:0000224">
    <property type="term" value="F:peptide-N4-(N-acetyl-beta-glucosaminyl)asparagine amidase activity"/>
    <property type="evidence" value="ECO:0007669"/>
    <property type="project" value="TreeGrafter"/>
</dbReference>
<dbReference type="RefSeq" id="XP_040727908.1">
    <property type="nucleotide sequence ID" value="XM_040868592.1"/>
</dbReference>
<gene>
    <name evidence="6" type="ORF">BCR37DRAFT_376408</name>
</gene>
<dbReference type="GO" id="GO:0005829">
    <property type="term" value="C:cytosol"/>
    <property type="evidence" value="ECO:0007669"/>
    <property type="project" value="TreeGrafter"/>
</dbReference>
<evidence type="ECO:0000256" key="3">
    <source>
        <dbReference type="ARBA" id="ARBA00022833"/>
    </source>
</evidence>
<dbReference type="InterPro" id="IPR050883">
    <property type="entry name" value="PNGase"/>
</dbReference>
<dbReference type="STRING" id="56484.A0A1Y2FST3"/>
<evidence type="ECO:0000313" key="6">
    <source>
        <dbReference type="EMBL" id="ORY87052.1"/>
    </source>
</evidence>
<dbReference type="Gene3D" id="2.20.25.10">
    <property type="match status" value="1"/>
</dbReference>
<comment type="caution">
    <text evidence="6">The sequence shown here is derived from an EMBL/GenBank/DDBJ whole genome shotgun (WGS) entry which is preliminary data.</text>
</comment>
<name>A0A1Y2FST3_PROLT</name>
<feature type="domain" description="Transglutaminase-like" evidence="5">
    <location>
        <begin position="164"/>
        <end position="219"/>
    </location>
</feature>
<organism evidence="6 7">
    <name type="scientific">Protomyces lactucae-debilis</name>
    <dbReference type="NCBI Taxonomy" id="2754530"/>
    <lineage>
        <taxon>Eukaryota</taxon>
        <taxon>Fungi</taxon>
        <taxon>Dikarya</taxon>
        <taxon>Ascomycota</taxon>
        <taxon>Taphrinomycotina</taxon>
        <taxon>Taphrinomycetes</taxon>
        <taxon>Taphrinales</taxon>
        <taxon>Protomycetaceae</taxon>
        <taxon>Protomyces</taxon>
    </lineage>
</organism>
<dbReference type="Gene3D" id="3.10.620.30">
    <property type="match status" value="1"/>
</dbReference>
<sequence length="340" mass="39182">MDPALARSMTERFCVMMSERDRRISPIFAATHAPRFPFYHQLSRLAETVEQYDTPGLIDEAIEQIDLATIYDEADLCAALDHTLGHQDHLIRALLRWFKEEFFTWVTTPPCSTCNGETTSLGAQEPSPQEKADGAGRTEVHCCKTSGNSHPMTRFPRYDKLSTLIKYRKGRCGEFANVFTLFCISLGSRARWVWNAEDHVWTEVYSTFLGRWVACDACENSFDAPLMYTHGWGKKMSYCLAFSEEGAVDVTRRYVRQKEHLLPRNLLPESILRFGLREITARCRVNLRDAQVRALEEEDEEEETELQEYYHDTDQLTRAERRPRQTGTAEWTRSRGEGGA</sequence>
<dbReference type="GO" id="GO:0046872">
    <property type="term" value="F:metal ion binding"/>
    <property type="evidence" value="ECO:0007669"/>
    <property type="project" value="UniProtKB-KW"/>
</dbReference>
<dbReference type="PANTHER" id="PTHR12143:SF19">
    <property type="entry name" value="PEPTIDE-N(4)-(N-ACETYL-BETA-GLUCOSAMINYL)ASPARAGINE AMIDASE"/>
    <property type="match status" value="1"/>
</dbReference>
<protein>
    <submittedName>
        <fullName evidence="6">Peptide-N(4)-(N-acetyl-beta-glucosaminyl)asparagine amidase</fullName>
    </submittedName>
</protein>
<dbReference type="SMART" id="SM00460">
    <property type="entry name" value="TGc"/>
    <property type="match status" value="1"/>
</dbReference>
<dbReference type="InterPro" id="IPR002931">
    <property type="entry name" value="Transglutaminase-like"/>
</dbReference>
<keyword evidence="2" id="KW-0479">Metal-binding</keyword>
<dbReference type="OMA" id="NDFFTWI"/>
<evidence type="ECO:0000313" key="7">
    <source>
        <dbReference type="Proteomes" id="UP000193685"/>
    </source>
</evidence>
<proteinExistence type="inferred from homology"/>
<keyword evidence="3" id="KW-0862">Zinc</keyword>
<dbReference type="EMBL" id="MCFI01000002">
    <property type="protein sequence ID" value="ORY87052.1"/>
    <property type="molecule type" value="Genomic_DNA"/>
</dbReference>
<comment type="similarity">
    <text evidence="1">Belongs to the transglutaminase-like superfamily. PNGase family.</text>
</comment>
<evidence type="ECO:0000256" key="4">
    <source>
        <dbReference type="SAM" id="MobiDB-lite"/>
    </source>
</evidence>
<dbReference type="AlphaFoldDB" id="A0A1Y2FST3"/>
<reference evidence="6 7" key="1">
    <citation type="submission" date="2016-07" db="EMBL/GenBank/DDBJ databases">
        <title>Pervasive Adenine N6-methylation of Active Genes in Fungi.</title>
        <authorList>
            <consortium name="DOE Joint Genome Institute"/>
            <person name="Mondo S.J."/>
            <person name="Dannebaum R.O."/>
            <person name="Kuo R.C."/>
            <person name="Labutti K."/>
            <person name="Haridas S."/>
            <person name="Kuo A."/>
            <person name="Salamov A."/>
            <person name="Ahrendt S.R."/>
            <person name="Lipzen A."/>
            <person name="Sullivan W."/>
            <person name="Andreopoulos W.B."/>
            <person name="Clum A."/>
            <person name="Lindquist E."/>
            <person name="Daum C."/>
            <person name="Ramamoorthy G.K."/>
            <person name="Gryganskyi A."/>
            <person name="Culley D."/>
            <person name="Magnuson J.K."/>
            <person name="James T.Y."/>
            <person name="O'Malley M.A."/>
            <person name="Stajich J.E."/>
            <person name="Spatafora J.W."/>
            <person name="Visel A."/>
            <person name="Grigoriev I.V."/>
        </authorList>
    </citation>
    <scope>NUCLEOTIDE SEQUENCE [LARGE SCALE GENOMIC DNA]</scope>
    <source>
        <strain evidence="6 7">12-1054</strain>
    </source>
</reference>
<dbReference type="OrthoDB" id="409136at2759"/>
<accession>A0A1Y2FST3</accession>
<dbReference type="InterPro" id="IPR038765">
    <property type="entry name" value="Papain-like_cys_pep_sf"/>
</dbReference>
<feature type="region of interest" description="Disordered" evidence="4">
    <location>
        <begin position="116"/>
        <end position="136"/>
    </location>
</feature>